<feature type="compositionally biased region" description="Low complexity" evidence="1">
    <location>
        <begin position="1360"/>
        <end position="1370"/>
    </location>
</feature>
<feature type="region of interest" description="Disordered" evidence="1">
    <location>
        <begin position="1"/>
        <end position="56"/>
    </location>
</feature>
<feature type="transmembrane region" description="Helical" evidence="2">
    <location>
        <begin position="1621"/>
        <end position="1642"/>
    </location>
</feature>
<feature type="region of interest" description="Disordered" evidence="1">
    <location>
        <begin position="954"/>
        <end position="1037"/>
    </location>
</feature>
<feature type="compositionally biased region" description="Polar residues" evidence="1">
    <location>
        <begin position="1380"/>
        <end position="1401"/>
    </location>
</feature>
<feature type="compositionally biased region" description="Low complexity" evidence="1">
    <location>
        <begin position="735"/>
        <end position="748"/>
    </location>
</feature>
<feature type="compositionally biased region" description="Basic and acidic residues" evidence="1">
    <location>
        <begin position="214"/>
        <end position="223"/>
    </location>
</feature>
<organism evidence="3 4">
    <name type="scientific">Entomortierella parvispora</name>
    <dbReference type="NCBI Taxonomy" id="205924"/>
    <lineage>
        <taxon>Eukaryota</taxon>
        <taxon>Fungi</taxon>
        <taxon>Fungi incertae sedis</taxon>
        <taxon>Mucoromycota</taxon>
        <taxon>Mortierellomycotina</taxon>
        <taxon>Mortierellomycetes</taxon>
        <taxon>Mortierellales</taxon>
        <taxon>Mortierellaceae</taxon>
        <taxon>Entomortierella</taxon>
    </lineage>
</organism>
<feature type="compositionally biased region" description="Acidic residues" evidence="1">
    <location>
        <begin position="1074"/>
        <end position="1103"/>
    </location>
</feature>
<comment type="caution">
    <text evidence="3">The sequence shown here is derived from an EMBL/GenBank/DDBJ whole genome shotgun (WGS) entry which is preliminary data.</text>
</comment>
<gene>
    <name evidence="3" type="ORF">EMPS_09743</name>
</gene>
<keyword evidence="2" id="KW-0812">Transmembrane</keyword>
<evidence type="ECO:0008006" key="5">
    <source>
        <dbReference type="Google" id="ProtNLM"/>
    </source>
</evidence>
<name>A0A9P3HIK2_9FUNG</name>
<protein>
    <recommendedName>
        <fullName evidence="5">RGS domain-containing protein</fullName>
    </recommendedName>
</protein>
<feature type="compositionally biased region" description="Low complexity" evidence="1">
    <location>
        <begin position="424"/>
        <end position="438"/>
    </location>
</feature>
<feature type="region of interest" description="Disordered" evidence="1">
    <location>
        <begin position="1064"/>
        <end position="1222"/>
    </location>
</feature>
<feature type="compositionally biased region" description="Basic and acidic residues" evidence="1">
    <location>
        <begin position="297"/>
        <end position="307"/>
    </location>
</feature>
<feature type="region of interest" description="Disordered" evidence="1">
    <location>
        <begin position="656"/>
        <end position="675"/>
    </location>
</feature>
<feature type="compositionally biased region" description="Acidic residues" evidence="1">
    <location>
        <begin position="232"/>
        <end position="245"/>
    </location>
</feature>
<feature type="compositionally biased region" description="Polar residues" evidence="1">
    <location>
        <begin position="136"/>
        <end position="145"/>
    </location>
</feature>
<dbReference type="Proteomes" id="UP000827284">
    <property type="component" value="Unassembled WGS sequence"/>
</dbReference>
<feature type="compositionally biased region" description="Basic and acidic residues" evidence="1">
    <location>
        <begin position="627"/>
        <end position="643"/>
    </location>
</feature>
<evidence type="ECO:0000313" key="4">
    <source>
        <dbReference type="Proteomes" id="UP000827284"/>
    </source>
</evidence>
<dbReference type="OrthoDB" id="5584247at2759"/>
<feature type="region of interest" description="Disordered" evidence="1">
    <location>
        <begin position="69"/>
        <end position="109"/>
    </location>
</feature>
<proteinExistence type="predicted"/>
<feature type="transmembrane region" description="Helical" evidence="2">
    <location>
        <begin position="1532"/>
        <end position="1551"/>
    </location>
</feature>
<feature type="compositionally biased region" description="Polar residues" evidence="1">
    <location>
        <begin position="176"/>
        <end position="197"/>
    </location>
</feature>
<feature type="compositionally biased region" description="Low complexity" evidence="1">
    <location>
        <begin position="90"/>
        <end position="109"/>
    </location>
</feature>
<keyword evidence="4" id="KW-1185">Reference proteome</keyword>
<feature type="compositionally biased region" description="Basic and acidic residues" evidence="1">
    <location>
        <begin position="1120"/>
        <end position="1138"/>
    </location>
</feature>
<reference evidence="3" key="1">
    <citation type="submission" date="2021-11" db="EMBL/GenBank/DDBJ databases">
        <authorList>
            <person name="Herlambang A."/>
            <person name="Guo Y."/>
            <person name="Takashima Y."/>
            <person name="Nishizawa T."/>
        </authorList>
    </citation>
    <scope>NUCLEOTIDE SEQUENCE</scope>
    <source>
        <strain evidence="3">E1425</strain>
    </source>
</reference>
<sequence>MPRIALTPAEEALIPRPHSSASQVATAVPSAYSRHSTSPPTPRHPHHPNHHSSLAHHPYYANSSAANSTLAGLHQSPSSASIPLTTDQYSRPASPSPLQQQQQQSSVSMYSIAGASISSATGGGGALAPTTPASGSEQEYPQNPQDGYYSQVPPRPSSPGPPRLAFSLTPRPARSPSPQLYGNLYDQNYQPRTSYFSRGSYDAQPRPGSPLQQEHQESWDSARMESPAQMTDSEDDTDSDDEAEEDSRQRRKRRDPPKRTNSRSILRRLKESTSRISFGDDGSASASASQRPYRTSQESDRAHRNSRDSSSTSLPGKEVLQDLSDEEKQQEPRKSRSAWRPSLSLIRQESDGSGMNSYLQNDPNRISGQPGSGSTGPRRSSSNTRIINNNGAGPDSKQKKSNRTKSGKKKKRANKKRKAKEAAARQLRQQQLQQQQLAKQEDLSLPTLVQVLEKKTRYPLSYDDFEAFLRSRRAVEYLNFWTDVTAHEQLCRTFDVSERRQKRELQLEERAIARDRRRMALLAAMESGKLGADSDSLTQGHANVGAGTGIGIGASGQEINGSNLYLASRSSLQLPLNDHLSFPQESRRYGLHDSSAPFPPPPPTLHSSNQGSGAYNRLLSGAGGRRISGERSRPSLEEEHISEQDAAVAAVVALKGQRKSGEPDGYNNASREDVRRGSFDLYRPMPVHGSSHLRYQQNNNSSGYVGGGTIPSTHSSPNSYNIMMRGRGSVDMVPRSSSRSSRIRPSASEDYFGNGIRRTTSQQFQNQLHPLSHEVEEGSGAGHGFEAGESNLDHMPSPLGPRRQISHQSLSIQEPDWNRRPSMTRISGGVGPLQAPVSIRRSGESAYAPSIFSNGEAKALLVQSFRTISLEDLQESALRIYRKYLIQLRTAPMAAEEEAAVSSMKALNGAQGNLNHASVDKTMVPGWDGYAEEVIAQWNENWRGRRANRLSGRRSFASRGGLGGISGQASTVDEDTTTEKDGSSSPARPNLTVQTGDSRDDSGEEGDEEQLARDLSSNPKSPTSPRLKKRAGTGLSSVLPPFLSRILRTEVTVVELPTLTINTTTVEETAVPEVSEEDDSDDEDDDEEDYDSDEEDETEDEDTEVKRGTSTTENASGKPSEVDSSRKDSASPVAEEKVVSTSPHNDEEQEVVILDKSMPIATPPTSNTARDNHGAGTAGDTPTVITFQDQLAGDDAGTGETRSPSSRHRRHSSASSLSSSWDRISKRDLDKSVSILPSPVTASLRSSPYRRGGVRGVRARTAGRAANMASRTARKVGWQLSALLTQSLRKESSSDSLDVIRVTPATSPRIEGRDFRFQIPDIVMHNSSSQSQVHTEAQHGNKVGNTDSLATELFPEGGHLTLTPTNNTNNDRQDSGPNGRDQNSFNEKSTPRHQSFGSTLQLPKLFLTPVPSSTTNPTLSNLSTSSSPAQSNAVIGGGGTPPLFTGPLSATVASSAAAAAFYLPLECRQRIHTQVQEEGRTEAPYLYGPAKGFVLDVVLEDHYYPLFLKYVEQQNLGLLNQGHPNNRVKQRGAIWIGALTWLAVFGLQLMLVLMGKGGWKSPWVWVVGIIGGWPGSIFLATGIKGFSPLLGVLGRMSEDKHIFRTRKILEPSIRVRHQLRAYWMLSYCIFWSTLVMVVFAALPQHDP</sequence>
<feature type="compositionally biased region" description="Low complexity" evidence="1">
    <location>
        <begin position="1213"/>
        <end position="1222"/>
    </location>
</feature>
<evidence type="ECO:0000256" key="1">
    <source>
        <dbReference type="SAM" id="MobiDB-lite"/>
    </source>
</evidence>
<feature type="compositionally biased region" description="Basic residues" evidence="1">
    <location>
        <begin position="43"/>
        <end position="54"/>
    </location>
</feature>
<feature type="region of interest" description="Disordered" evidence="1">
    <location>
        <begin position="1328"/>
        <end position="1434"/>
    </location>
</feature>
<evidence type="ECO:0000256" key="2">
    <source>
        <dbReference type="SAM" id="Phobius"/>
    </source>
</evidence>
<feature type="compositionally biased region" description="Low complexity" evidence="1">
    <location>
        <begin position="375"/>
        <end position="390"/>
    </location>
</feature>
<feature type="region of interest" description="Disordered" evidence="1">
    <location>
        <begin position="589"/>
        <end position="644"/>
    </location>
</feature>
<evidence type="ECO:0000313" key="3">
    <source>
        <dbReference type="EMBL" id="GJJ77384.1"/>
    </source>
</evidence>
<keyword evidence="2" id="KW-0472">Membrane</keyword>
<feature type="region of interest" description="Disordered" evidence="1">
    <location>
        <begin position="730"/>
        <end position="753"/>
    </location>
</feature>
<feature type="compositionally biased region" description="Polar residues" evidence="1">
    <location>
        <begin position="983"/>
        <end position="995"/>
    </location>
</feature>
<dbReference type="EMBL" id="BQFW01000013">
    <property type="protein sequence ID" value="GJJ77384.1"/>
    <property type="molecule type" value="Genomic_DNA"/>
</dbReference>
<reference evidence="3" key="2">
    <citation type="journal article" date="2022" name="Microbiol. Resour. Announc.">
        <title>Whole-Genome Sequence of Entomortierella parvispora E1425, a Mucoromycotan Fungus Associated with Burkholderiaceae-Related Endosymbiotic Bacteria.</title>
        <authorList>
            <person name="Herlambang A."/>
            <person name="Guo Y."/>
            <person name="Takashima Y."/>
            <person name="Narisawa K."/>
            <person name="Ohta H."/>
            <person name="Nishizawa T."/>
        </authorList>
    </citation>
    <scope>NUCLEOTIDE SEQUENCE</scope>
    <source>
        <strain evidence="3">E1425</strain>
    </source>
</reference>
<feature type="compositionally biased region" description="Polar residues" evidence="1">
    <location>
        <begin position="69"/>
        <end position="89"/>
    </location>
</feature>
<feature type="compositionally biased region" description="Polar residues" evidence="1">
    <location>
        <begin position="345"/>
        <end position="366"/>
    </location>
</feature>
<feature type="compositionally biased region" description="Polar residues" evidence="1">
    <location>
        <begin position="1108"/>
        <end position="1117"/>
    </location>
</feature>
<feature type="region of interest" description="Disordered" evidence="1">
    <location>
        <begin position="121"/>
        <end position="438"/>
    </location>
</feature>
<feature type="compositionally biased region" description="Basic residues" evidence="1">
    <location>
        <begin position="399"/>
        <end position="419"/>
    </location>
</feature>
<feature type="compositionally biased region" description="Pro residues" evidence="1">
    <location>
        <begin position="153"/>
        <end position="162"/>
    </location>
</feature>
<keyword evidence="2" id="KW-1133">Transmembrane helix</keyword>
<accession>A0A9P3HIK2</accession>
<feature type="transmembrane region" description="Helical" evidence="2">
    <location>
        <begin position="1563"/>
        <end position="1583"/>
    </location>
</feature>
<feature type="compositionally biased region" description="Polar residues" evidence="1">
    <location>
        <begin position="1015"/>
        <end position="1024"/>
    </location>
</feature>
<feature type="compositionally biased region" description="Low complexity" evidence="1">
    <location>
        <begin position="1064"/>
        <end position="1073"/>
    </location>
</feature>
<feature type="compositionally biased region" description="Low complexity" evidence="1">
    <location>
        <begin position="1407"/>
        <end position="1428"/>
    </location>
</feature>